<evidence type="ECO:0000313" key="3">
    <source>
        <dbReference type="Proteomes" id="UP000002526"/>
    </source>
</evidence>
<organism evidence="2 3">
    <name type="scientific">Bradyrhizobium diazoefficiens (strain JCM 10833 / BCRC 13528 / IAM 13628 / NBRC 14792 / USDA 110)</name>
    <dbReference type="NCBI Taxonomy" id="224911"/>
    <lineage>
        <taxon>Bacteria</taxon>
        <taxon>Pseudomonadati</taxon>
        <taxon>Pseudomonadota</taxon>
        <taxon>Alphaproteobacteria</taxon>
        <taxon>Hyphomicrobiales</taxon>
        <taxon>Nitrobacteraceae</taxon>
        <taxon>Bradyrhizobium</taxon>
    </lineage>
</organism>
<sequence>MLRRSLLARLVDRGVLAMRQRCRAVGDDQRVELDEAVALLLVVRGDLGPRNDLVAGTRGRQQLHAAADVDPRAQNGIVDEDAIHHALDQAGMAEPLSREDRIGFPDIGEIVRGGLPDPSARLCAKPFAGLERRRADRLALGDRGDRAIVAQIHRRRSRRQRSRPGGAELGTAEHLDREQAVVLGRIDIGALAVIDRLDEAGLHQSAGEEIAAPARQRHMHHVGEDVDAGHQPAREAEAARHLVVMHLVLGLFGGVVGLDAVGFEPVRHGWPSPKFLLFRIDRRPRGTPVNPLAFAARMGYHPAND</sequence>
<protein>
    <submittedName>
        <fullName evidence="2">Bll3967 protein</fullName>
    </submittedName>
</protein>
<gene>
    <name evidence="2" type="ordered locus">bll3967</name>
</gene>
<feature type="compositionally biased region" description="Basic residues" evidence="1">
    <location>
        <begin position="153"/>
        <end position="162"/>
    </location>
</feature>
<name>Q89N75_BRADU</name>
<feature type="region of interest" description="Disordered" evidence="1">
    <location>
        <begin position="153"/>
        <end position="172"/>
    </location>
</feature>
<dbReference type="InParanoid" id="Q89N75"/>
<proteinExistence type="predicted"/>
<keyword evidence="3" id="KW-1185">Reference proteome</keyword>
<dbReference type="KEGG" id="bja:bll3967"/>
<accession>Q89N75</accession>
<evidence type="ECO:0000256" key="1">
    <source>
        <dbReference type="SAM" id="MobiDB-lite"/>
    </source>
</evidence>
<dbReference type="HOGENOM" id="CLU_911109_0_0_5"/>
<dbReference type="EnsemblBacteria" id="BAC49232">
    <property type="protein sequence ID" value="BAC49232"/>
    <property type="gene ID" value="BAC49232"/>
</dbReference>
<dbReference type="Proteomes" id="UP000002526">
    <property type="component" value="Chromosome"/>
</dbReference>
<dbReference type="EMBL" id="BA000040">
    <property type="protein sequence ID" value="BAC49232.1"/>
    <property type="molecule type" value="Genomic_DNA"/>
</dbReference>
<evidence type="ECO:0000313" key="2">
    <source>
        <dbReference type="EMBL" id="BAC49232.1"/>
    </source>
</evidence>
<reference evidence="3" key="1">
    <citation type="journal article" date="2002" name="DNA Res.">
        <title>Complete genomic sequence of nitrogen-fixing symbiotic bacterium Bradyrhizobium japonicum USDA110.</title>
        <authorList>
            <person name="Kaneko T."/>
            <person name="Nakamura Y."/>
            <person name="Sato S."/>
            <person name="Minamisawa K."/>
            <person name="Uchiumi T."/>
            <person name="Sasamoto S."/>
            <person name="Watanabe A."/>
            <person name="Idesawa K."/>
            <person name="Iriguchi M."/>
            <person name="Kawashima K."/>
            <person name="Kohara M."/>
            <person name="Matsumoto M."/>
            <person name="Shimpo S."/>
            <person name="Tsuruoka H."/>
            <person name="Wada T."/>
            <person name="Yamada M."/>
            <person name="Tabata S."/>
        </authorList>
    </citation>
    <scope>NUCLEOTIDE SEQUENCE [LARGE SCALE GENOMIC DNA]</scope>
    <source>
        <strain evidence="3">JCM 10833 / BCRC 13528 / IAM 13628 / NBRC 14792 / USDA 110</strain>
    </source>
</reference>
<dbReference type="AlphaFoldDB" id="Q89N75"/>